<protein>
    <recommendedName>
        <fullName evidence="2">UBC core domain-containing protein</fullName>
    </recommendedName>
</protein>
<dbReference type="Pfam" id="PF00179">
    <property type="entry name" value="UQ_con"/>
    <property type="match status" value="1"/>
</dbReference>
<feature type="compositionally biased region" description="Polar residues" evidence="1">
    <location>
        <begin position="128"/>
        <end position="141"/>
    </location>
</feature>
<dbReference type="CDD" id="cd23802">
    <property type="entry name" value="UBCc_UBE2Q"/>
    <property type="match status" value="1"/>
</dbReference>
<evidence type="ECO:0000313" key="3">
    <source>
        <dbReference type="EMBL" id="KAF8570616.1"/>
    </source>
</evidence>
<dbReference type="OrthoDB" id="109543at2759"/>
<proteinExistence type="predicted"/>
<dbReference type="EMBL" id="JTDF01001020">
    <property type="protein sequence ID" value="KAF8570616.1"/>
    <property type="molecule type" value="Genomic_DNA"/>
</dbReference>
<comment type="caution">
    <text evidence="3">The sequence shown here is derived from an EMBL/GenBank/DDBJ whole genome shotgun (WGS) entry which is preliminary data.</text>
</comment>
<reference evidence="3 4" key="1">
    <citation type="submission" date="2019-07" db="EMBL/GenBank/DDBJ databases">
        <title>Annotation for the trematode Paragonimus westermani.</title>
        <authorList>
            <person name="Choi Y.-J."/>
        </authorList>
    </citation>
    <scope>NUCLEOTIDE SEQUENCE [LARGE SCALE GENOMIC DNA]</scope>
    <source>
        <strain evidence="3">180907_Pwestermani</strain>
    </source>
</reference>
<gene>
    <name evidence="3" type="ORF">P879_01326</name>
</gene>
<keyword evidence="4" id="KW-1185">Reference proteome</keyword>
<dbReference type="InterPro" id="IPR016135">
    <property type="entry name" value="UBQ-conjugating_enzyme/RWD"/>
</dbReference>
<accession>A0A8T0DTE8</accession>
<dbReference type="Gene3D" id="3.10.110.10">
    <property type="entry name" value="Ubiquitin Conjugating Enzyme"/>
    <property type="match status" value="1"/>
</dbReference>
<evidence type="ECO:0000256" key="1">
    <source>
        <dbReference type="SAM" id="MobiDB-lite"/>
    </source>
</evidence>
<dbReference type="SUPFAM" id="SSF54495">
    <property type="entry name" value="UBC-like"/>
    <property type="match status" value="1"/>
</dbReference>
<feature type="region of interest" description="Disordered" evidence="1">
    <location>
        <begin position="127"/>
        <end position="176"/>
    </location>
</feature>
<feature type="domain" description="UBC core" evidence="2">
    <location>
        <begin position="205"/>
        <end position="370"/>
    </location>
</feature>
<dbReference type="InterPro" id="IPR000608">
    <property type="entry name" value="UBC"/>
</dbReference>
<sequence>MSCIRKLKDDQQALVQCFNNKHRVFRIISCTLDELSCKFLYGQFTLEITGSLLGTYPRSPPIWFSDSDDPLITRIFEQLQNTEPVNYTLDRQVKMLVTQLCRYKHVDCPPELHTLCPDFNPDLPLPDSLSTSECGPQSPEVNSDADDTGFEDEDVQLNDPFDDSTSSDERPEFDGISPQDAEQLEKLKANRLQLCAESLTKGSIQSSDRLMKELREIYRSDSYKRGIFTVELQNDNLYDWKIRLYKVDEDSGLHKDLLALANYPQLENHIAFQFMFKESYPFEPPFVRIIYPVIENGYVLAGGAICMELFTKQGWSSAYNIESVIMQLAATLVKGRGRINFTASNSQYSLRRAQLSYRGLVQIHEKSGWYTPPQADG</sequence>
<dbReference type="SMART" id="SM00212">
    <property type="entry name" value="UBCc"/>
    <property type="match status" value="1"/>
</dbReference>
<evidence type="ECO:0000313" key="4">
    <source>
        <dbReference type="Proteomes" id="UP000699462"/>
    </source>
</evidence>
<name>A0A8T0DTE8_9TREM</name>
<dbReference type="Proteomes" id="UP000699462">
    <property type="component" value="Unassembled WGS sequence"/>
</dbReference>
<feature type="compositionally biased region" description="Acidic residues" evidence="1">
    <location>
        <begin position="143"/>
        <end position="166"/>
    </location>
</feature>
<dbReference type="PROSITE" id="PS50127">
    <property type="entry name" value="UBC_2"/>
    <property type="match status" value="1"/>
</dbReference>
<organism evidence="3 4">
    <name type="scientific">Paragonimus westermani</name>
    <dbReference type="NCBI Taxonomy" id="34504"/>
    <lineage>
        <taxon>Eukaryota</taxon>
        <taxon>Metazoa</taxon>
        <taxon>Spiralia</taxon>
        <taxon>Lophotrochozoa</taxon>
        <taxon>Platyhelminthes</taxon>
        <taxon>Trematoda</taxon>
        <taxon>Digenea</taxon>
        <taxon>Plagiorchiida</taxon>
        <taxon>Troglotremata</taxon>
        <taxon>Troglotrematidae</taxon>
        <taxon>Paragonimus</taxon>
    </lineage>
</organism>
<evidence type="ECO:0000259" key="2">
    <source>
        <dbReference type="PROSITE" id="PS50127"/>
    </source>
</evidence>
<dbReference type="AlphaFoldDB" id="A0A8T0DTE8"/>